<dbReference type="NCBIfam" id="TIGR02276">
    <property type="entry name" value="beta_rpt_yvtn"/>
    <property type="match status" value="1"/>
</dbReference>
<feature type="signal peptide" evidence="2">
    <location>
        <begin position="1"/>
        <end position="20"/>
    </location>
</feature>
<evidence type="ECO:0000313" key="4">
    <source>
        <dbReference type="Proteomes" id="UP001374803"/>
    </source>
</evidence>
<dbReference type="PANTHER" id="PTHR47197:SF3">
    <property type="entry name" value="DIHYDRO-HEME D1 DEHYDROGENASE"/>
    <property type="match status" value="1"/>
</dbReference>
<dbReference type="InterPro" id="IPR011964">
    <property type="entry name" value="YVTN_b-propeller_repeat"/>
</dbReference>
<organism evidence="3 4">
    <name type="scientific">Pendulispora rubella</name>
    <dbReference type="NCBI Taxonomy" id="2741070"/>
    <lineage>
        <taxon>Bacteria</taxon>
        <taxon>Pseudomonadati</taxon>
        <taxon>Myxococcota</taxon>
        <taxon>Myxococcia</taxon>
        <taxon>Myxococcales</taxon>
        <taxon>Sorangiineae</taxon>
        <taxon>Pendulisporaceae</taxon>
        <taxon>Pendulispora</taxon>
    </lineage>
</organism>
<feature type="region of interest" description="Disordered" evidence="1">
    <location>
        <begin position="128"/>
        <end position="149"/>
    </location>
</feature>
<feature type="chain" id="PRO_5045781589" evidence="2">
    <location>
        <begin position="21"/>
        <end position="416"/>
    </location>
</feature>
<evidence type="ECO:0000313" key="3">
    <source>
        <dbReference type="EMBL" id="WXB07955.1"/>
    </source>
</evidence>
<protein>
    <submittedName>
        <fullName evidence="3">YncE family protein</fullName>
    </submittedName>
</protein>
<dbReference type="EMBL" id="CP089983">
    <property type="protein sequence ID" value="WXB07955.1"/>
    <property type="molecule type" value="Genomic_DNA"/>
</dbReference>
<keyword evidence="2" id="KW-0732">Signal</keyword>
<evidence type="ECO:0000256" key="1">
    <source>
        <dbReference type="SAM" id="MobiDB-lite"/>
    </source>
</evidence>
<dbReference type="RefSeq" id="WP_394837626.1">
    <property type="nucleotide sequence ID" value="NZ_CP089929.1"/>
</dbReference>
<dbReference type="Proteomes" id="UP001374803">
    <property type="component" value="Chromosome"/>
</dbReference>
<proteinExistence type="predicted"/>
<accession>A0ABZ2LB10</accession>
<reference evidence="3" key="1">
    <citation type="submission" date="2021-12" db="EMBL/GenBank/DDBJ databases">
        <title>Discovery of the Pendulisporaceae a myxobacterial family with distinct sporulation behavior and unique specialized metabolism.</title>
        <authorList>
            <person name="Garcia R."/>
            <person name="Popoff A."/>
            <person name="Bader C.D."/>
            <person name="Loehr J."/>
            <person name="Walesch S."/>
            <person name="Walt C."/>
            <person name="Boldt J."/>
            <person name="Bunk B."/>
            <person name="Haeckl F.J.F.P.J."/>
            <person name="Gunesch A.P."/>
            <person name="Birkelbach J."/>
            <person name="Nuebel U."/>
            <person name="Pietschmann T."/>
            <person name="Bach T."/>
            <person name="Mueller R."/>
        </authorList>
    </citation>
    <scope>NUCLEOTIDE SEQUENCE</scope>
    <source>
        <strain evidence="3">MSr11367</strain>
    </source>
</reference>
<gene>
    <name evidence="3" type="ORF">LVJ94_12025</name>
</gene>
<dbReference type="Gene3D" id="2.130.10.10">
    <property type="entry name" value="YVTN repeat-like/Quinoprotein amine dehydrogenase"/>
    <property type="match status" value="2"/>
</dbReference>
<keyword evidence="4" id="KW-1185">Reference proteome</keyword>
<dbReference type="PANTHER" id="PTHR47197">
    <property type="entry name" value="PROTEIN NIRF"/>
    <property type="match status" value="1"/>
</dbReference>
<sequence length="416" mass="44126">MGRRPLLLLSLLPCLASVVATTILLGIGAAGCDDKDDGLPTTLGLPSAINYDALYVLNGNGDTITVVDTEKEYINPSRIHLRNASFPHYLALSRDRQQLLLSAGSLVPGVAPDAGVDARADAKVDSGFDAGFDAGGEPPDAGEDAGEQEAGTPLRILADNPSSKGALLLLKATTGVTIKGRVTEAPVFNAVFSPDEEDIWATSMTAPGNALLITPTTLVDRFKVEVENQPARITISKNGRYAFVVNAGSNSVTVIDAASKVVRATLKVGSGGGVWQGENDLAYIDDAEKKTLTSVQTTNLGIRRTFELGFRVGTVVPGPDGYLWITDPEGGRVVLYQTDTDVQVFEIPTGKGAYGMAFSDDGKWGYVSNTAEDTVSIIDIKGRRVHRRLLGISSPNWIVFRKKDNAPQLPTDAGKK</sequence>
<dbReference type="PROSITE" id="PS51257">
    <property type="entry name" value="PROKAR_LIPOPROTEIN"/>
    <property type="match status" value="1"/>
</dbReference>
<dbReference type="InterPro" id="IPR011045">
    <property type="entry name" value="N2O_reductase_N"/>
</dbReference>
<evidence type="ECO:0000256" key="2">
    <source>
        <dbReference type="SAM" id="SignalP"/>
    </source>
</evidence>
<dbReference type="InterPro" id="IPR015943">
    <property type="entry name" value="WD40/YVTN_repeat-like_dom_sf"/>
</dbReference>
<dbReference type="InterPro" id="IPR051200">
    <property type="entry name" value="Host-pathogen_enzymatic-act"/>
</dbReference>
<name>A0ABZ2LB10_9BACT</name>
<dbReference type="SUPFAM" id="SSF50974">
    <property type="entry name" value="Nitrous oxide reductase, N-terminal domain"/>
    <property type="match status" value="1"/>
</dbReference>